<proteinExistence type="predicted"/>
<dbReference type="SUPFAM" id="SSF49785">
    <property type="entry name" value="Galactose-binding domain-like"/>
    <property type="match status" value="1"/>
</dbReference>
<dbReference type="InterPro" id="IPR008979">
    <property type="entry name" value="Galactose-bd-like_sf"/>
</dbReference>
<evidence type="ECO:0000313" key="4">
    <source>
        <dbReference type="EMBL" id="GEQ54541.1"/>
    </source>
</evidence>
<dbReference type="KEGG" id="tkr:C7K43_11275"/>
<evidence type="ECO:0000313" key="5">
    <source>
        <dbReference type="Proteomes" id="UP000886597"/>
    </source>
</evidence>
<sequence>MNKKVFFILLTFCFATFLFNGKSVHAEDAEGLLYQKDVTYSGVEGGKSGDDWNYPQFVGENAVDGDPTTRWSADKTDDQWLVVDIGEEKKIGEIILQFHAESPQYEILASKDGDDYQSIYKEEEGDSGKEAEKHIDVDDDLTARYVKYQQHIMKN</sequence>
<feature type="signal peptide" evidence="1">
    <location>
        <begin position="1"/>
        <end position="26"/>
    </location>
</feature>
<dbReference type="GeneID" id="69986529"/>
<dbReference type="EMBL" id="BKBQ01000019">
    <property type="protein sequence ID" value="GEQ54541.1"/>
    <property type="molecule type" value="Genomic_DNA"/>
</dbReference>
<dbReference type="PROSITE" id="PS50022">
    <property type="entry name" value="FA58C_3"/>
    <property type="match status" value="1"/>
</dbReference>
<keyword evidence="6" id="KW-1185">Reference proteome</keyword>
<dbReference type="EMBL" id="BKBO01000020">
    <property type="protein sequence ID" value="GEQ49560.1"/>
    <property type="molecule type" value="Genomic_DNA"/>
</dbReference>
<evidence type="ECO:0000259" key="2">
    <source>
        <dbReference type="PROSITE" id="PS50022"/>
    </source>
</evidence>
<evidence type="ECO:0000256" key="1">
    <source>
        <dbReference type="SAM" id="SignalP"/>
    </source>
</evidence>
<gene>
    <name evidence="3" type="ORF">TK11N_14120</name>
    <name evidence="4" type="ORF">TK2N_13850</name>
</gene>
<reference evidence="4" key="2">
    <citation type="journal article" date="2020" name="Int. Dairy J.">
        <title>Lactic acid bacterial diversity in Brie cheese focusing on salt concentration and pH of isolation medium and characterisation of halophilic and alkaliphilic lactic acid bacterial isolates.</title>
        <authorList>
            <person name="Unno R."/>
            <person name="Matsutani M."/>
            <person name="Suzuki T."/>
            <person name="Kodama K."/>
            <person name="Matsushita H."/>
            <person name="Yamasato K."/>
            <person name="Koizumi Y."/>
            <person name="Ishikawa M."/>
        </authorList>
    </citation>
    <scope>NUCLEOTIDE SEQUENCE</scope>
    <source>
        <strain evidence="4">7C1</strain>
        <strain evidence="3">8C4</strain>
    </source>
</reference>
<name>A0AAN4UBU2_9ENTE</name>
<feature type="chain" id="PRO_5042860676" description="F5/8 type C domain-containing protein" evidence="1">
    <location>
        <begin position="27"/>
        <end position="155"/>
    </location>
</feature>
<evidence type="ECO:0000313" key="6">
    <source>
        <dbReference type="Proteomes" id="UP000886607"/>
    </source>
</evidence>
<keyword evidence="1" id="KW-0732">Signal</keyword>
<accession>A0AAN4UBU2</accession>
<dbReference type="InterPro" id="IPR000421">
    <property type="entry name" value="FA58C"/>
</dbReference>
<comment type="caution">
    <text evidence="4">The sequence shown here is derived from an EMBL/GenBank/DDBJ whole genome shotgun (WGS) entry which is preliminary data.</text>
</comment>
<evidence type="ECO:0000313" key="3">
    <source>
        <dbReference type="EMBL" id="GEQ49560.1"/>
    </source>
</evidence>
<reference evidence="4" key="1">
    <citation type="submission" date="2019-08" db="EMBL/GenBank/DDBJ databases">
        <authorList>
            <person name="Ishikawa M."/>
            <person name="Suzuki T."/>
            <person name="Matsutani M."/>
        </authorList>
    </citation>
    <scope>NUCLEOTIDE SEQUENCE</scope>
    <source>
        <strain evidence="4">7C1</strain>
        <strain evidence="3">8C4</strain>
    </source>
</reference>
<organism evidence="4 5">
    <name type="scientific">Tetragenococcus koreensis</name>
    <dbReference type="NCBI Taxonomy" id="290335"/>
    <lineage>
        <taxon>Bacteria</taxon>
        <taxon>Bacillati</taxon>
        <taxon>Bacillota</taxon>
        <taxon>Bacilli</taxon>
        <taxon>Lactobacillales</taxon>
        <taxon>Enterococcaceae</taxon>
        <taxon>Tetragenococcus</taxon>
    </lineage>
</organism>
<dbReference type="Gene3D" id="2.60.120.260">
    <property type="entry name" value="Galactose-binding domain-like"/>
    <property type="match status" value="1"/>
</dbReference>
<dbReference type="Pfam" id="PF00754">
    <property type="entry name" value="F5_F8_type_C"/>
    <property type="match status" value="1"/>
</dbReference>
<dbReference type="AlphaFoldDB" id="A0AAN4UBU2"/>
<dbReference type="Proteomes" id="UP000886597">
    <property type="component" value="Unassembled WGS sequence"/>
</dbReference>
<protein>
    <recommendedName>
        <fullName evidence="2">F5/8 type C domain-containing protein</fullName>
    </recommendedName>
</protein>
<dbReference type="Proteomes" id="UP000886607">
    <property type="component" value="Unassembled WGS sequence"/>
</dbReference>
<dbReference type="RefSeq" id="WP_124006919.1">
    <property type="nucleotide sequence ID" value="NZ_BJYN01000036.1"/>
</dbReference>
<feature type="domain" description="F5/8 type C" evidence="2">
    <location>
        <begin position="64"/>
        <end position="155"/>
    </location>
</feature>